<evidence type="ECO:0000313" key="2">
    <source>
        <dbReference type="EMBL" id="KAI9194133.1"/>
    </source>
</evidence>
<dbReference type="Pfam" id="PF13456">
    <property type="entry name" value="RVT_3"/>
    <property type="match status" value="1"/>
</dbReference>
<sequence>MHVSYGRNGRNVRGMSVGGKNSGNVGFIGKPSGVAKLIIASKSPDWLPPTQGSLNKLNTNVSVRASTCFISMGAMVRDSNGMIVVAVSKRIAGHCSTEIGEFLALQESIIMAKQYNVPISMVEVDASTDLL</sequence>
<keyword evidence="3" id="KW-1185">Reference proteome</keyword>
<organism evidence="2 3">
    <name type="scientific">Acer negundo</name>
    <name type="common">Box elder</name>
    <dbReference type="NCBI Taxonomy" id="4023"/>
    <lineage>
        <taxon>Eukaryota</taxon>
        <taxon>Viridiplantae</taxon>
        <taxon>Streptophyta</taxon>
        <taxon>Embryophyta</taxon>
        <taxon>Tracheophyta</taxon>
        <taxon>Spermatophyta</taxon>
        <taxon>Magnoliopsida</taxon>
        <taxon>eudicotyledons</taxon>
        <taxon>Gunneridae</taxon>
        <taxon>Pentapetalae</taxon>
        <taxon>rosids</taxon>
        <taxon>malvids</taxon>
        <taxon>Sapindales</taxon>
        <taxon>Sapindaceae</taxon>
        <taxon>Hippocastanoideae</taxon>
        <taxon>Acereae</taxon>
        <taxon>Acer</taxon>
    </lineage>
</organism>
<dbReference type="GO" id="GO:0003676">
    <property type="term" value="F:nucleic acid binding"/>
    <property type="evidence" value="ECO:0007669"/>
    <property type="project" value="InterPro"/>
</dbReference>
<reference evidence="2" key="2">
    <citation type="submission" date="2023-02" db="EMBL/GenBank/DDBJ databases">
        <authorList>
            <person name="Swenson N.G."/>
            <person name="Wegrzyn J.L."/>
            <person name="Mcevoy S.L."/>
        </authorList>
    </citation>
    <scope>NUCLEOTIDE SEQUENCE</scope>
    <source>
        <strain evidence="2">91603</strain>
        <tissue evidence="2">Leaf</tissue>
    </source>
</reference>
<gene>
    <name evidence="2" type="ORF">LWI28_003370</name>
</gene>
<dbReference type="EMBL" id="JAJSOW010000003">
    <property type="protein sequence ID" value="KAI9194133.1"/>
    <property type="molecule type" value="Genomic_DNA"/>
</dbReference>
<feature type="domain" description="RNase H type-1" evidence="1">
    <location>
        <begin position="70"/>
        <end position="127"/>
    </location>
</feature>
<reference evidence="2" key="1">
    <citation type="journal article" date="2022" name="Plant J.">
        <title>Strategies of tolerance reflected in two North American maple genomes.</title>
        <authorList>
            <person name="McEvoy S.L."/>
            <person name="Sezen U.U."/>
            <person name="Trouern-Trend A."/>
            <person name="McMahon S.M."/>
            <person name="Schaberg P.G."/>
            <person name="Yang J."/>
            <person name="Wegrzyn J.L."/>
            <person name="Swenson N.G."/>
        </authorList>
    </citation>
    <scope>NUCLEOTIDE SEQUENCE</scope>
    <source>
        <strain evidence="2">91603</strain>
    </source>
</reference>
<dbReference type="InterPro" id="IPR002156">
    <property type="entry name" value="RNaseH_domain"/>
</dbReference>
<evidence type="ECO:0000313" key="3">
    <source>
        <dbReference type="Proteomes" id="UP001064489"/>
    </source>
</evidence>
<proteinExistence type="predicted"/>
<dbReference type="Proteomes" id="UP001064489">
    <property type="component" value="Chromosome 1"/>
</dbReference>
<evidence type="ECO:0000259" key="1">
    <source>
        <dbReference type="Pfam" id="PF13456"/>
    </source>
</evidence>
<protein>
    <recommendedName>
        <fullName evidence="1">RNase H type-1 domain-containing protein</fullName>
    </recommendedName>
</protein>
<comment type="caution">
    <text evidence="2">The sequence shown here is derived from an EMBL/GenBank/DDBJ whole genome shotgun (WGS) entry which is preliminary data.</text>
</comment>
<dbReference type="GO" id="GO:0004523">
    <property type="term" value="F:RNA-DNA hybrid ribonuclease activity"/>
    <property type="evidence" value="ECO:0007669"/>
    <property type="project" value="InterPro"/>
</dbReference>
<accession>A0AAD5JCA6</accession>
<dbReference type="AlphaFoldDB" id="A0AAD5JCA6"/>
<name>A0AAD5JCA6_ACENE</name>